<feature type="non-terminal residue" evidence="1">
    <location>
        <position position="1"/>
    </location>
</feature>
<proteinExistence type="predicted"/>
<dbReference type="Pfam" id="PF10294">
    <property type="entry name" value="Methyltransf_16"/>
    <property type="match status" value="1"/>
</dbReference>
<comment type="caution">
    <text evidence="1">The sequence shown here is derived from an EMBL/GenBank/DDBJ whole genome shotgun (WGS) entry which is preliminary data.</text>
</comment>
<dbReference type="GO" id="GO:0008757">
    <property type="term" value="F:S-adenosylmethionine-dependent methyltransferase activity"/>
    <property type="evidence" value="ECO:0007669"/>
    <property type="project" value="UniProtKB-ARBA"/>
</dbReference>
<evidence type="ECO:0000313" key="2">
    <source>
        <dbReference type="Proteomes" id="UP001362999"/>
    </source>
</evidence>
<dbReference type="Proteomes" id="UP001362999">
    <property type="component" value="Unassembled WGS sequence"/>
</dbReference>
<evidence type="ECO:0008006" key="3">
    <source>
        <dbReference type="Google" id="ProtNLM"/>
    </source>
</evidence>
<sequence length="260" mass="28618">MLPASSTKDSKVLPCPLATSLFHLAQSDDGHSNGTALWLGAQCLSAYLTHFAVPKPGMHAIELGSGIGLTALAIARLGCNVTATDLPWVISRCLEKNIENNISQLPPGSGNILVRELDWTVSPNSWLWDHETIIASPTLTPPASTSSRLPQLDQGLDLIVTADTIYSSELVTPFLQTLHALCIFSLSASSYPRSPTIFICLERRDPALTDRTLEEAKSKWRFVVQRIPQHKVSKALSKIGFKWTKDDWDAVELWKLTYRG</sequence>
<dbReference type="SUPFAM" id="SSF53335">
    <property type="entry name" value="S-adenosyl-L-methionine-dependent methyltransferases"/>
    <property type="match status" value="1"/>
</dbReference>
<dbReference type="GO" id="GO:0005737">
    <property type="term" value="C:cytoplasm"/>
    <property type="evidence" value="ECO:0007669"/>
    <property type="project" value="TreeGrafter"/>
</dbReference>
<dbReference type="Gene3D" id="3.40.50.150">
    <property type="entry name" value="Vaccinia Virus protein VP39"/>
    <property type="match status" value="1"/>
</dbReference>
<dbReference type="PANTHER" id="PTHR14614">
    <property type="entry name" value="HEPATOCELLULAR CARCINOMA-ASSOCIATED ANTIGEN"/>
    <property type="match status" value="1"/>
</dbReference>
<dbReference type="InterPro" id="IPR029063">
    <property type="entry name" value="SAM-dependent_MTases_sf"/>
</dbReference>
<reference evidence="1 2" key="1">
    <citation type="journal article" date="2024" name="J Genomics">
        <title>Draft genome sequencing and assembly of Favolaschia claudopus CIRM-BRFM 2984 isolated from oak limbs.</title>
        <authorList>
            <person name="Navarro D."/>
            <person name="Drula E."/>
            <person name="Chaduli D."/>
            <person name="Cazenave R."/>
            <person name="Ahrendt S."/>
            <person name="Wang J."/>
            <person name="Lipzen A."/>
            <person name="Daum C."/>
            <person name="Barry K."/>
            <person name="Grigoriev I.V."/>
            <person name="Favel A."/>
            <person name="Rosso M.N."/>
            <person name="Martin F."/>
        </authorList>
    </citation>
    <scope>NUCLEOTIDE SEQUENCE [LARGE SCALE GENOMIC DNA]</scope>
    <source>
        <strain evidence="1 2">CIRM-BRFM 2984</strain>
    </source>
</reference>
<protein>
    <recommendedName>
        <fullName evidence="3">Methyltransferase-domain-containing protein</fullName>
    </recommendedName>
</protein>
<dbReference type="GO" id="GO:0005634">
    <property type="term" value="C:nucleus"/>
    <property type="evidence" value="ECO:0007669"/>
    <property type="project" value="TreeGrafter"/>
</dbReference>
<keyword evidence="2" id="KW-1185">Reference proteome</keyword>
<name>A0AAW0APP4_9AGAR</name>
<dbReference type="EMBL" id="JAWWNJ010000055">
    <property type="protein sequence ID" value="KAK7014912.1"/>
    <property type="molecule type" value="Genomic_DNA"/>
</dbReference>
<evidence type="ECO:0000313" key="1">
    <source>
        <dbReference type="EMBL" id="KAK7014912.1"/>
    </source>
</evidence>
<organism evidence="1 2">
    <name type="scientific">Favolaschia claudopus</name>
    <dbReference type="NCBI Taxonomy" id="2862362"/>
    <lineage>
        <taxon>Eukaryota</taxon>
        <taxon>Fungi</taxon>
        <taxon>Dikarya</taxon>
        <taxon>Basidiomycota</taxon>
        <taxon>Agaricomycotina</taxon>
        <taxon>Agaricomycetes</taxon>
        <taxon>Agaricomycetidae</taxon>
        <taxon>Agaricales</taxon>
        <taxon>Marasmiineae</taxon>
        <taxon>Mycenaceae</taxon>
        <taxon>Favolaschia</taxon>
    </lineage>
</organism>
<dbReference type="InterPro" id="IPR019410">
    <property type="entry name" value="Methyltransf_16"/>
</dbReference>
<accession>A0AAW0APP4</accession>
<gene>
    <name evidence="1" type="ORF">R3P38DRAFT_2998353</name>
</gene>
<dbReference type="AlphaFoldDB" id="A0AAW0APP4"/>
<dbReference type="PANTHER" id="PTHR14614:SF162">
    <property type="entry name" value="EXPRESSED PROTEIN"/>
    <property type="match status" value="1"/>
</dbReference>